<dbReference type="GO" id="GO:0005737">
    <property type="term" value="C:cytoplasm"/>
    <property type="evidence" value="ECO:0007669"/>
    <property type="project" value="TreeGrafter"/>
</dbReference>
<evidence type="ECO:0000313" key="27">
    <source>
        <dbReference type="Proteomes" id="UP001163046"/>
    </source>
</evidence>
<dbReference type="EMBL" id="MU825397">
    <property type="protein sequence ID" value="KAJ7394007.1"/>
    <property type="molecule type" value="Genomic_DNA"/>
</dbReference>
<evidence type="ECO:0000256" key="20">
    <source>
        <dbReference type="PIRSR" id="PIRSR634016-3"/>
    </source>
</evidence>
<feature type="binding site" evidence="20">
    <location>
        <position position="240"/>
    </location>
    <ligand>
        <name>Zn(2+)</name>
        <dbReference type="ChEBI" id="CHEBI:29105"/>
        <note>catalytic</note>
    </ligand>
</feature>
<evidence type="ECO:0000256" key="18">
    <source>
        <dbReference type="ARBA" id="ARBA00023180"/>
    </source>
</evidence>
<keyword evidence="27" id="KW-1185">Reference proteome</keyword>
<protein>
    <recommendedName>
        <fullName evidence="22">Aminopeptidase</fullName>
        <ecNumber evidence="22">3.4.11.-</ecNumber>
    </recommendedName>
</protein>
<dbReference type="GO" id="GO:0006508">
    <property type="term" value="P:proteolysis"/>
    <property type="evidence" value="ECO:0007669"/>
    <property type="project" value="UniProtKB-KW"/>
</dbReference>
<comment type="subcellular location">
    <subcellularLocation>
        <location evidence="2">Cell membrane</location>
        <topology evidence="2">Single-pass type II membrane protein</topology>
    </subcellularLocation>
</comment>
<comment type="cofactor">
    <cofactor evidence="20 22">
        <name>Zn(2+)</name>
        <dbReference type="ChEBI" id="CHEBI:29105"/>
    </cofactor>
    <text evidence="20 22">Binds 1 zinc ion per subunit.</text>
</comment>
<dbReference type="InterPro" id="IPR045357">
    <property type="entry name" value="Aminopeptidase_N-like_N"/>
</dbReference>
<evidence type="ECO:0000256" key="21">
    <source>
        <dbReference type="PIRSR" id="PIRSR634016-4"/>
    </source>
</evidence>
<dbReference type="PANTHER" id="PTHR11533:SF276">
    <property type="entry name" value="GLUTAMYL AMINOPEPTIDASE"/>
    <property type="match status" value="1"/>
</dbReference>
<evidence type="ECO:0000256" key="15">
    <source>
        <dbReference type="ARBA" id="ARBA00023049"/>
    </source>
</evidence>
<evidence type="ECO:0000256" key="2">
    <source>
        <dbReference type="ARBA" id="ARBA00004401"/>
    </source>
</evidence>
<evidence type="ECO:0000256" key="11">
    <source>
        <dbReference type="ARBA" id="ARBA00022833"/>
    </source>
</evidence>
<keyword evidence="18" id="KW-0325">Glycoprotein</keyword>
<evidence type="ECO:0000256" key="13">
    <source>
        <dbReference type="ARBA" id="ARBA00022968"/>
    </source>
</evidence>
<evidence type="ECO:0000256" key="6">
    <source>
        <dbReference type="ARBA" id="ARBA00022475"/>
    </source>
</evidence>
<dbReference type="Pfam" id="PF17900">
    <property type="entry name" value="Peptidase_M1_N"/>
    <property type="match status" value="1"/>
</dbReference>
<evidence type="ECO:0000256" key="1">
    <source>
        <dbReference type="ARBA" id="ARBA00001703"/>
    </source>
</evidence>
<dbReference type="InterPro" id="IPR014782">
    <property type="entry name" value="Peptidase_M1_dom"/>
</dbReference>
<comment type="catalytic activity">
    <reaction evidence="1">
        <text>Release of N-terminal glutamate (and to a lesser extent aspartate) from a peptide.</text>
        <dbReference type="EC" id="3.4.11.7"/>
    </reaction>
</comment>
<dbReference type="Pfam" id="PF11838">
    <property type="entry name" value="ERAP1_C"/>
    <property type="match status" value="1"/>
</dbReference>
<keyword evidence="11 20" id="KW-0862">Zinc</keyword>
<dbReference type="Gene3D" id="1.10.390.10">
    <property type="entry name" value="Neutral Protease Domain 2"/>
    <property type="match status" value="1"/>
</dbReference>
<keyword evidence="14" id="KW-1133">Transmembrane helix</keyword>
<dbReference type="InterPro" id="IPR027268">
    <property type="entry name" value="Peptidase_M4/M1_CTD_sf"/>
</dbReference>
<comment type="similarity">
    <text evidence="3 22">Belongs to the peptidase M1 family.</text>
</comment>
<evidence type="ECO:0000313" key="26">
    <source>
        <dbReference type="EMBL" id="KAJ7394007.1"/>
    </source>
</evidence>
<comment type="subunit">
    <text evidence="4">Homodimer; disulfide-linked.</text>
</comment>
<dbReference type="EC" id="3.4.11.-" evidence="22"/>
<dbReference type="Gene3D" id="2.60.40.1910">
    <property type="match status" value="1"/>
</dbReference>
<dbReference type="GO" id="GO:0005615">
    <property type="term" value="C:extracellular space"/>
    <property type="evidence" value="ECO:0007669"/>
    <property type="project" value="TreeGrafter"/>
</dbReference>
<evidence type="ECO:0000259" key="25">
    <source>
        <dbReference type="Pfam" id="PF17900"/>
    </source>
</evidence>
<dbReference type="InterPro" id="IPR024571">
    <property type="entry name" value="ERAP1-like_C_dom"/>
</dbReference>
<dbReference type="AlphaFoldDB" id="A0A9X0A613"/>
<reference evidence="26" key="1">
    <citation type="submission" date="2023-01" db="EMBL/GenBank/DDBJ databases">
        <title>Genome assembly of the deep-sea coral Lophelia pertusa.</title>
        <authorList>
            <person name="Herrera S."/>
            <person name="Cordes E."/>
        </authorList>
    </citation>
    <scope>NUCLEOTIDE SEQUENCE</scope>
    <source>
        <strain evidence="26">USNM1676648</strain>
        <tissue evidence="26">Polyp</tissue>
    </source>
</reference>
<evidence type="ECO:0000256" key="16">
    <source>
        <dbReference type="ARBA" id="ARBA00023136"/>
    </source>
</evidence>
<dbReference type="Gene3D" id="1.25.50.20">
    <property type="match status" value="1"/>
</dbReference>
<feature type="binding site" evidence="20">
    <location>
        <position position="217"/>
    </location>
    <ligand>
        <name>Zn(2+)</name>
        <dbReference type="ChEBI" id="CHEBI:29105"/>
        <note>catalytic</note>
    </ligand>
</feature>
<comment type="caution">
    <text evidence="26">The sequence shown here is derived from an EMBL/GenBank/DDBJ whole genome shotgun (WGS) entry which is preliminary data.</text>
</comment>
<dbReference type="GO" id="GO:0005886">
    <property type="term" value="C:plasma membrane"/>
    <property type="evidence" value="ECO:0007669"/>
    <property type="project" value="UniProtKB-SubCell"/>
</dbReference>
<feature type="active site" description="Proton acceptor" evidence="19">
    <location>
        <position position="218"/>
    </location>
</feature>
<keyword evidence="9 20" id="KW-0479">Metal-binding</keyword>
<dbReference type="Gene3D" id="2.60.40.1730">
    <property type="entry name" value="tricorn interacting facor f3 domain"/>
    <property type="match status" value="1"/>
</dbReference>
<feature type="domain" description="Peptidase M1 membrane alanine aminopeptidase" evidence="23">
    <location>
        <begin position="145"/>
        <end position="367"/>
    </location>
</feature>
<evidence type="ECO:0000256" key="22">
    <source>
        <dbReference type="RuleBase" id="RU364040"/>
    </source>
</evidence>
<feature type="domain" description="Aminopeptidase N-like N-terminal" evidence="25">
    <location>
        <begin position="7"/>
        <end position="110"/>
    </location>
</feature>
<sequence length="792" mass="92060">MKPALMKGQYKIKMDFKAWLTDDLAGLYKSTYTRKDGKEVTIAVTQFQPTDARRTFPCFDEPALKATFTITLAHDPTYISISNMPIESTETKEEWQLDRFEVTPIMSTYLLAFVVCDYKNKTATTKYGKRMTFYAQPDQIDQVDYAKENAVKMLDYMEDFFNITYPLPKADMIAIPNFAFAGMENWGLIMYRETALLYQPGASSESHKQRVSTVLSHELAHQWFGNLVTMDWWSELWLNEGFASFVHYYGVNATEPSWQMLDQFVILNMEWAFSLDGLSNSHPIKVSVNHPDEINEIFDSISYSKGASIIRMLQSFLGYNVFRKGLTRYLNKYRYGNAKTDDLWKAFEEESCVQGSCRHVKQMMDTWTLQMGYPVLNIKDNGNGKFRVSQERFLYDRNSNFTSKYQTNFNYKWVVPFTYHTDDSKRTSELLNMTSVEIDWDGNGWLKGNVGQTGFYRVNYEHKQWDQLTSQLENGHTVFEITDRAGLIDDAFNLARGGYVKYIVPLNITKYLGMEDEYIPWAAFENNIDYITSILSQSSPTYKYLKKYLQYQARTTYTKLGFRESGDHLEVYKRSLILDIMCSTEEASCLRNASEYFNKWMKDPENDPVPANLRSLVYFYGIKNGGVEEWDFAFKQLKKTTVASERTQLLLGLAGASEPWILRRYLQYSIDPDKTKTQDTISVLRNVANYNPNGRQLTWQFIKLNWDFILEKFGGGFNMRRLIIGVTSGFATEFELQDLKTFNKENHAGSGARAQQQAEERVMANIQWRKDNEEDIGNWLKDFLKANNIPLN</sequence>
<evidence type="ECO:0000256" key="4">
    <source>
        <dbReference type="ARBA" id="ARBA00011748"/>
    </source>
</evidence>
<feature type="binding site" evidence="20">
    <location>
        <position position="221"/>
    </location>
    <ligand>
        <name>Zn(2+)</name>
        <dbReference type="ChEBI" id="CHEBI:29105"/>
        <note>catalytic</note>
    </ligand>
</feature>
<evidence type="ECO:0000259" key="24">
    <source>
        <dbReference type="Pfam" id="PF11838"/>
    </source>
</evidence>
<dbReference type="PRINTS" id="PR00756">
    <property type="entry name" value="ALADIPTASE"/>
</dbReference>
<keyword evidence="15 22" id="KW-0482">Metalloprotease</keyword>
<dbReference type="SUPFAM" id="SSF63737">
    <property type="entry name" value="Leukotriene A4 hydrolase N-terminal domain"/>
    <property type="match status" value="1"/>
</dbReference>
<dbReference type="Pfam" id="PF01433">
    <property type="entry name" value="Peptidase_M1"/>
    <property type="match status" value="1"/>
</dbReference>
<evidence type="ECO:0000256" key="3">
    <source>
        <dbReference type="ARBA" id="ARBA00010136"/>
    </source>
</evidence>
<evidence type="ECO:0000256" key="7">
    <source>
        <dbReference type="ARBA" id="ARBA00022670"/>
    </source>
</evidence>
<dbReference type="Proteomes" id="UP001163046">
    <property type="component" value="Unassembled WGS sequence"/>
</dbReference>
<dbReference type="InterPro" id="IPR001930">
    <property type="entry name" value="Peptidase_M1"/>
</dbReference>
<evidence type="ECO:0000256" key="17">
    <source>
        <dbReference type="ARBA" id="ARBA00023157"/>
    </source>
</evidence>
<evidence type="ECO:0000256" key="5">
    <source>
        <dbReference type="ARBA" id="ARBA00022438"/>
    </source>
</evidence>
<evidence type="ECO:0000256" key="12">
    <source>
        <dbReference type="ARBA" id="ARBA00022837"/>
    </source>
</evidence>
<accession>A0A9X0A613</accession>
<dbReference type="InterPro" id="IPR042097">
    <property type="entry name" value="Aminopeptidase_N-like_N_sf"/>
</dbReference>
<evidence type="ECO:0000256" key="10">
    <source>
        <dbReference type="ARBA" id="ARBA00022801"/>
    </source>
</evidence>
<dbReference type="GO" id="GO:0042277">
    <property type="term" value="F:peptide binding"/>
    <property type="evidence" value="ECO:0007669"/>
    <property type="project" value="TreeGrafter"/>
</dbReference>
<dbReference type="SUPFAM" id="SSF55486">
    <property type="entry name" value="Metalloproteases ('zincins'), catalytic domain"/>
    <property type="match status" value="1"/>
</dbReference>
<keyword evidence="16" id="KW-0472">Membrane</keyword>
<keyword evidence="5 22" id="KW-0031">Aminopeptidase</keyword>
<dbReference type="GO" id="GO:0070006">
    <property type="term" value="F:metalloaminopeptidase activity"/>
    <property type="evidence" value="ECO:0007669"/>
    <property type="project" value="TreeGrafter"/>
</dbReference>
<dbReference type="GO" id="GO:0008270">
    <property type="term" value="F:zinc ion binding"/>
    <property type="evidence" value="ECO:0007669"/>
    <property type="project" value="UniProtKB-UniRule"/>
</dbReference>
<keyword evidence="8" id="KW-0812">Transmembrane</keyword>
<keyword evidence="6" id="KW-1003">Cell membrane</keyword>
<proteinExistence type="inferred from homology"/>
<keyword evidence="10 22" id="KW-0378">Hydrolase</keyword>
<dbReference type="FunFam" id="1.25.50.20:FF:000001">
    <property type="entry name" value="Aminopeptidase"/>
    <property type="match status" value="1"/>
</dbReference>
<organism evidence="26 27">
    <name type="scientific">Desmophyllum pertusum</name>
    <dbReference type="NCBI Taxonomy" id="174260"/>
    <lineage>
        <taxon>Eukaryota</taxon>
        <taxon>Metazoa</taxon>
        <taxon>Cnidaria</taxon>
        <taxon>Anthozoa</taxon>
        <taxon>Hexacorallia</taxon>
        <taxon>Scleractinia</taxon>
        <taxon>Caryophylliina</taxon>
        <taxon>Caryophylliidae</taxon>
        <taxon>Desmophyllum</taxon>
    </lineage>
</organism>
<dbReference type="CDD" id="cd09601">
    <property type="entry name" value="M1_APN-Q_like"/>
    <property type="match status" value="1"/>
</dbReference>
<dbReference type="GO" id="GO:0043171">
    <property type="term" value="P:peptide catabolic process"/>
    <property type="evidence" value="ECO:0007669"/>
    <property type="project" value="TreeGrafter"/>
</dbReference>
<dbReference type="InterPro" id="IPR050344">
    <property type="entry name" value="Peptidase_M1_aminopeptidases"/>
</dbReference>
<feature type="domain" description="ERAP1-like C-terminal" evidence="24">
    <location>
        <begin position="445"/>
        <end position="762"/>
    </location>
</feature>
<evidence type="ECO:0000256" key="14">
    <source>
        <dbReference type="ARBA" id="ARBA00022989"/>
    </source>
</evidence>
<evidence type="ECO:0000259" key="23">
    <source>
        <dbReference type="Pfam" id="PF01433"/>
    </source>
</evidence>
<gene>
    <name evidence="26" type="ORF">OS493_003679</name>
</gene>
<keyword evidence="7 22" id="KW-0645">Protease</keyword>
<dbReference type="GO" id="GO:0004230">
    <property type="term" value="F:glutamyl aminopeptidase activity"/>
    <property type="evidence" value="ECO:0007669"/>
    <property type="project" value="UniProtKB-EC"/>
</dbReference>
<keyword evidence="12" id="KW-0106">Calcium</keyword>
<dbReference type="OrthoDB" id="5970200at2759"/>
<keyword evidence="17" id="KW-1015">Disulfide bond</keyword>
<keyword evidence="13" id="KW-0735">Signal-anchor</keyword>
<dbReference type="FunFam" id="2.60.40.1910:FF:000003">
    <property type="entry name" value="Aminopeptidase"/>
    <property type="match status" value="1"/>
</dbReference>
<evidence type="ECO:0000256" key="9">
    <source>
        <dbReference type="ARBA" id="ARBA00022723"/>
    </source>
</evidence>
<evidence type="ECO:0000256" key="8">
    <source>
        <dbReference type="ARBA" id="ARBA00022692"/>
    </source>
</evidence>
<feature type="site" description="Transition state stabilizer" evidence="21">
    <location>
        <position position="303"/>
    </location>
</feature>
<evidence type="ECO:0000256" key="19">
    <source>
        <dbReference type="PIRSR" id="PIRSR634016-1"/>
    </source>
</evidence>
<dbReference type="PANTHER" id="PTHR11533">
    <property type="entry name" value="PROTEASE M1 ZINC METALLOPROTEASE"/>
    <property type="match status" value="1"/>
</dbReference>
<dbReference type="FunFam" id="1.10.390.10:FF:000016">
    <property type="entry name" value="Glutamyl aminopeptidase"/>
    <property type="match status" value="1"/>
</dbReference>
<dbReference type="InterPro" id="IPR034016">
    <property type="entry name" value="M1_APN-typ"/>
</dbReference>
<name>A0A9X0A613_9CNID</name>